<evidence type="ECO:0000256" key="8">
    <source>
        <dbReference type="SAM" id="MobiDB-lite"/>
    </source>
</evidence>
<keyword evidence="4" id="KW-0496">Mitochondrion</keyword>
<evidence type="ECO:0000256" key="4">
    <source>
        <dbReference type="ARBA" id="ARBA00023128"/>
    </source>
</evidence>
<name>A0AAV9JKR7_9PEZI</name>
<reference evidence="9 10" key="1">
    <citation type="submission" date="2021-11" db="EMBL/GenBank/DDBJ databases">
        <title>Black yeast isolated from Biological Soil Crust.</title>
        <authorList>
            <person name="Kurbessoian T."/>
        </authorList>
    </citation>
    <scope>NUCLEOTIDE SEQUENCE [LARGE SCALE GENOMIC DNA]</scope>
    <source>
        <strain evidence="9 10">CCFEE 5522</strain>
    </source>
</reference>
<dbReference type="GO" id="GO:0005762">
    <property type="term" value="C:mitochondrial large ribosomal subunit"/>
    <property type="evidence" value="ECO:0007669"/>
    <property type="project" value="TreeGrafter"/>
</dbReference>
<dbReference type="GO" id="GO:0003735">
    <property type="term" value="F:structural constituent of ribosome"/>
    <property type="evidence" value="ECO:0007669"/>
    <property type="project" value="TreeGrafter"/>
</dbReference>
<feature type="compositionally biased region" description="Low complexity" evidence="8">
    <location>
        <begin position="15"/>
        <end position="33"/>
    </location>
</feature>
<proteinExistence type="inferred from homology"/>
<comment type="similarity">
    <text evidence="6">Belongs to the mitochondrion-specific ribosomal protein mL54 family.</text>
</comment>
<sequence length="220" mass="23772">MICQRCLRRLAHRNAASSPSHRAAFSRSARQSSTPVSAQTTTATNPRPHDAPAATTTPGVAQPFSTPLSPKPSRQHTKAAAKLPQSSVPAGTVLKGLNFMKNKPDPVALEDSEYPDWLWGVLAKGEEAGDSGVPSEGDLFAKSKKQRQIAAKALRKQQLLNPDALAPKIPLYEQSIDLPSGDGSLRGAIEAVEAREELTKSMRDSRRKGIKEANFLKTMR</sequence>
<feature type="compositionally biased region" description="Polar residues" evidence="8">
    <location>
        <begin position="34"/>
        <end position="45"/>
    </location>
</feature>
<dbReference type="InterPro" id="IPR013870">
    <property type="entry name" value="Ribosomal_mL54"/>
</dbReference>
<dbReference type="AlphaFoldDB" id="A0AAV9JKR7"/>
<evidence type="ECO:0000256" key="3">
    <source>
        <dbReference type="ARBA" id="ARBA00022980"/>
    </source>
</evidence>
<comment type="caution">
    <text evidence="9">The sequence shown here is derived from an EMBL/GenBank/DDBJ whole genome shotgun (WGS) entry which is preliminary data.</text>
</comment>
<dbReference type="Pfam" id="PF08561">
    <property type="entry name" value="Ribosomal_L37"/>
    <property type="match status" value="1"/>
</dbReference>
<keyword evidence="10" id="KW-1185">Reference proteome</keyword>
<dbReference type="EMBL" id="JAVFHQ010000018">
    <property type="protein sequence ID" value="KAK4545783.1"/>
    <property type="molecule type" value="Genomic_DNA"/>
</dbReference>
<evidence type="ECO:0000313" key="10">
    <source>
        <dbReference type="Proteomes" id="UP001324427"/>
    </source>
</evidence>
<dbReference type="Proteomes" id="UP001324427">
    <property type="component" value="Unassembled WGS sequence"/>
</dbReference>
<evidence type="ECO:0000313" key="9">
    <source>
        <dbReference type="EMBL" id="KAK4545783.1"/>
    </source>
</evidence>
<gene>
    <name evidence="9" type="ORF">LTR36_002737</name>
</gene>
<feature type="region of interest" description="Disordered" evidence="8">
    <location>
        <begin position="200"/>
        <end position="220"/>
    </location>
</feature>
<organism evidence="9 10">
    <name type="scientific">Oleoguttula mirabilis</name>
    <dbReference type="NCBI Taxonomy" id="1507867"/>
    <lineage>
        <taxon>Eukaryota</taxon>
        <taxon>Fungi</taxon>
        <taxon>Dikarya</taxon>
        <taxon>Ascomycota</taxon>
        <taxon>Pezizomycotina</taxon>
        <taxon>Dothideomycetes</taxon>
        <taxon>Dothideomycetidae</taxon>
        <taxon>Mycosphaerellales</taxon>
        <taxon>Teratosphaeriaceae</taxon>
        <taxon>Oleoguttula</taxon>
    </lineage>
</organism>
<protein>
    <recommendedName>
        <fullName evidence="7">Large ribosomal subunit protein mL54</fullName>
    </recommendedName>
</protein>
<keyword evidence="3" id="KW-0689">Ribosomal protein</keyword>
<evidence type="ECO:0000256" key="5">
    <source>
        <dbReference type="ARBA" id="ARBA00023274"/>
    </source>
</evidence>
<dbReference type="PANTHER" id="PTHR28595">
    <property type="entry name" value="39S RIBOSOMAL PROTEIN L54, MITOCHONDRIAL"/>
    <property type="match status" value="1"/>
</dbReference>
<evidence type="ECO:0000256" key="1">
    <source>
        <dbReference type="ARBA" id="ARBA00004173"/>
    </source>
</evidence>
<evidence type="ECO:0000256" key="2">
    <source>
        <dbReference type="ARBA" id="ARBA00022946"/>
    </source>
</evidence>
<accession>A0AAV9JKR7</accession>
<evidence type="ECO:0000256" key="6">
    <source>
        <dbReference type="ARBA" id="ARBA00033752"/>
    </source>
</evidence>
<evidence type="ECO:0000256" key="7">
    <source>
        <dbReference type="ARBA" id="ARBA00035179"/>
    </source>
</evidence>
<keyword evidence="5" id="KW-0687">Ribonucleoprotein</keyword>
<keyword evidence="2" id="KW-0809">Transit peptide</keyword>
<dbReference type="PANTHER" id="PTHR28595:SF1">
    <property type="entry name" value="LARGE RIBOSOMAL SUBUNIT PROTEIN ML54"/>
    <property type="match status" value="1"/>
</dbReference>
<feature type="compositionally biased region" description="Polar residues" evidence="8">
    <location>
        <begin position="54"/>
        <end position="68"/>
    </location>
</feature>
<comment type="subcellular location">
    <subcellularLocation>
        <location evidence="1">Mitochondrion</location>
    </subcellularLocation>
</comment>
<feature type="region of interest" description="Disordered" evidence="8">
    <location>
        <begin position="13"/>
        <end position="87"/>
    </location>
</feature>